<dbReference type="AlphaFoldDB" id="A0A3E1Y2Q6"/>
<organism evidence="2 3">
    <name type="scientific">Chitinophaga silvatica</name>
    <dbReference type="NCBI Taxonomy" id="2282649"/>
    <lineage>
        <taxon>Bacteria</taxon>
        <taxon>Pseudomonadati</taxon>
        <taxon>Bacteroidota</taxon>
        <taxon>Chitinophagia</taxon>
        <taxon>Chitinophagales</taxon>
        <taxon>Chitinophagaceae</taxon>
        <taxon>Chitinophaga</taxon>
    </lineage>
</organism>
<keyword evidence="3" id="KW-1185">Reference proteome</keyword>
<gene>
    <name evidence="2" type="ORF">DVR12_25590</name>
</gene>
<sequence>MHYLDKAGIMIQEHLMRQQVESNEYKPVFYDLKNAKDQQAFDTLLKANPHIRINDSIYSQLRELMKIRNPTKRLTPEESEEKVSAYIGETPLSHIGIWVYYPWSDRVVHLVDEEEFIELRTSRNQYKLMPEEIKILRKKKYGIVGLSVGQSIALTIVMERLCGEIRLADFDTLELTNMNRLRCGVHCLQLPKVIIAAREIAELDPFIKVKIFEDGLTEGNMEEFFTGDGLLDIFIEECDGVDIKILSRIMAKKLKIPVVMEMNDRGMIDIERFDLEPERPLLHGMVPEVDIATLKGLTDAEKLPIFSPMLELENASSRMKYSLGEIGKTITTWPQLASSVVLGGALVADTCRRIALNQLKSSGRYYIDFEQLIV</sequence>
<evidence type="ECO:0000313" key="3">
    <source>
        <dbReference type="Proteomes" id="UP000260644"/>
    </source>
</evidence>
<protein>
    <recommendedName>
        <fullName evidence="1">THIF-type NAD/FAD binding fold domain-containing protein</fullName>
    </recommendedName>
</protein>
<dbReference type="InterPro" id="IPR035985">
    <property type="entry name" value="Ubiquitin-activating_enz"/>
</dbReference>
<dbReference type="GO" id="GO:0008641">
    <property type="term" value="F:ubiquitin-like modifier activating enzyme activity"/>
    <property type="evidence" value="ECO:0007669"/>
    <property type="project" value="InterPro"/>
</dbReference>
<dbReference type="Gene3D" id="3.40.50.720">
    <property type="entry name" value="NAD(P)-binding Rossmann-like Domain"/>
    <property type="match status" value="1"/>
</dbReference>
<reference evidence="2 3" key="1">
    <citation type="submission" date="2018-07" db="EMBL/GenBank/DDBJ databases">
        <title>Chitinophaga K2CV101002-2 sp. nov., isolated from a monsoon evergreen broad-leaved forest soil.</title>
        <authorList>
            <person name="Lv Y."/>
        </authorList>
    </citation>
    <scope>NUCLEOTIDE SEQUENCE [LARGE SCALE GENOMIC DNA]</scope>
    <source>
        <strain evidence="2 3">GDMCC 1.1288</strain>
    </source>
</reference>
<dbReference type="SUPFAM" id="SSF69572">
    <property type="entry name" value="Activating enzymes of the ubiquitin-like proteins"/>
    <property type="match status" value="1"/>
</dbReference>
<evidence type="ECO:0000259" key="1">
    <source>
        <dbReference type="Pfam" id="PF00899"/>
    </source>
</evidence>
<dbReference type="PANTHER" id="PTHR43267:SF3">
    <property type="entry name" value="THIF PROTEIN"/>
    <property type="match status" value="1"/>
</dbReference>
<dbReference type="GO" id="GO:0061503">
    <property type="term" value="F:tRNA threonylcarbamoyladenosine dehydratase"/>
    <property type="evidence" value="ECO:0007669"/>
    <property type="project" value="TreeGrafter"/>
</dbReference>
<comment type="caution">
    <text evidence="2">The sequence shown here is derived from an EMBL/GenBank/DDBJ whole genome shotgun (WGS) entry which is preliminary data.</text>
</comment>
<dbReference type="Pfam" id="PF00899">
    <property type="entry name" value="ThiF"/>
    <property type="match status" value="1"/>
</dbReference>
<dbReference type="GO" id="GO:0061504">
    <property type="term" value="P:cyclic threonylcarbamoyladenosine biosynthetic process"/>
    <property type="evidence" value="ECO:0007669"/>
    <property type="project" value="TreeGrafter"/>
</dbReference>
<dbReference type="CDD" id="cd01483">
    <property type="entry name" value="E1_enzyme_family"/>
    <property type="match status" value="1"/>
</dbReference>
<dbReference type="InterPro" id="IPR000594">
    <property type="entry name" value="ThiF_NAD_FAD-bd"/>
</dbReference>
<dbReference type="EMBL" id="QPMM01000017">
    <property type="protein sequence ID" value="RFS18979.1"/>
    <property type="molecule type" value="Genomic_DNA"/>
</dbReference>
<accession>A0A3E1Y2Q6</accession>
<name>A0A3E1Y2Q6_9BACT</name>
<dbReference type="OrthoDB" id="5149792at2"/>
<evidence type="ECO:0000313" key="2">
    <source>
        <dbReference type="EMBL" id="RFS18979.1"/>
    </source>
</evidence>
<dbReference type="InterPro" id="IPR045886">
    <property type="entry name" value="ThiF/MoeB/HesA"/>
</dbReference>
<dbReference type="PANTHER" id="PTHR43267">
    <property type="entry name" value="TRNA THREONYLCARBAMOYLADENOSINE DEHYDRATASE"/>
    <property type="match status" value="1"/>
</dbReference>
<feature type="domain" description="THIF-type NAD/FAD binding fold" evidence="1">
    <location>
        <begin position="130"/>
        <end position="260"/>
    </location>
</feature>
<dbReference type="Proteomes" id="UP000260644">
    <property type="component" value="Unassembled WGS sequence"/>
</dbReference>
<proteinExistence type="predicted"/>